<comment type="caution">
    <text evidence="1">The sequence shown here is derived from an EMBL/GenBank/DDBJ whole genome shotgun (WGS) entry which is preliminary data.</text>
</comment>
<proteinExistence type="predicted"/>
<dbReference type="PROSITE" id="PS51257">
    <property type="entry name" value="PROKAR_LIPOPROTEIN"/>
    <property type="match status" value="1"/>
</dbReference>
<evidence type="ECO:0000313" key="2">
    <source>
        <dbReference type="Proteomes" id="UP001165583"/>
    </source>
</evidence>
<evidence type="ECO:0000313" key="1">
    <source>
        <dbReference type="EMBL" id="MCT2400829.1"/>
    </source>
</evidence>
<dbReference type="EMBL" id="JANZXA010000010">
    <property type="protein sequence ID" value="MCT2400829.1"/>
    <property type="molecule type" value="Genomic_DNA"/>
</dbReference>
<protein>
    <recommendedName>
        <fullName evidence="3">Lipoprotein</fullName>
    </recommendedName>
</protein>
<dbReference type="Proteomes" id="UP001165583">
    <property type="component" value="Unassembled WGS sequence"/>
</dbReference>
<gene>
    <name evidence="1" type="ORF">NZK81_14840</name>
</gene>
<evidence type="ECO:0008006" key="3">
    <source>
        <dbReference type="Google" id="ProtNLM"/>
    </source>
</evidence>
<reference evidence="1" key="1">
    <citation type="submission" date="2022-09" db="EMBL/GenBank/DDBJ databases">
        <title>Novosphingobium sp. Nov., a polycyclic aromatic hydrocarbon-degrading bacterium isolated form mangrove sediments in HongKong.</title>
        <authorList>
            <person name="Hu Z."/>
        </authorList>
    </citation>
    <scope>NUCLEOTIDE SEQUENCE</scope>
    <source>
        <strain evidence="1">HK4-1</strain>
    </source>
</reference>
<keyword evidence="2" id="KW-1185">Reference proteome</keyword>
<organism evidence="1 2">
    <name type="scientific">Novosphingobium mangrovi</name>
    <name type="common">ex Huang et al. 2023</name>
    <dbReference type="NCBI Taxonomy" id="2976432"/>
    <lineage>
        <taxon>Bacteria</taxon>
        <taxon>Pseudomonadati</taxon>
        <taxon>Pseudomonadota</taxon>
        <taxon>Alphaproteobacteria</taxon>
        <taxon>Sphingomonadales</taxon>
        <taxon>Sphingomonadaceae</taxon>
        <taxon>Novosphingobium</taxon>
    </lineage>
</organism>
<name>A0ABT2I7N5_9SPHN</name>
<accession>A0ABT2I7N5</accession>
<dbReference type="RefSeq" id="WP_260046920.1">
    <property type="nucleotide sequence ID" value="NZ_JANZXA010000010.1"/>
</dbReference>
<sequence>MKRAAAFALAACGLVAACKEAPPRPPAMSDAEIGEVARQCGVPASAISIREDKVIFDPPGNISYDSSTCVLKELRARVPSMPIGFGGQERSASERPGQ</sequence>